<protein>
    <submittedName>
        <fullName evidence="1">Uncharacterized protein</fullName>
    </submittedName>
</protein>
<keyword evidence="2" id="KW-1185">Reference proteome</keyword>
<name>J3LX83_ORYBR</name>
<proteinExistence type="predicted"/>
<sequence>MASQSWYCAAATVFPVVESTSSSSSSSSPSSSAQSLQPPAATILYLALFRPGEAGRQATFRCRYHWHMALGHQPDMAKFKASAIATVQRM</sequence>
<dbReference type="Proteomes" id="UP000006038">
    <property type="component" value="Chromosome 4"/>
</dbReference>
<evidence type="ECO:0000313" key="2">
    <source>
        <dbReference type="Proteomes" id="UP000006038"/>
    </source>
</evidence>
<organism evidence="1">
    <name type="scientific">Oryza brachyantha</name>
    <name type="common">malo sina</name>
    <dbReference type="NCBI Taxonomy" id="4533"/>
    <lineage>
        <taxon>Eukaryota</taxon>
        <taxon>Viridiplantae</taxon>
        <taxon>Streptophyta</taxon>
        <taxon>Embryophyta</taxon>
        <taxon>Tracheophyta</taxon>
        <taxon>Spermatophyta</taxon>
        <taxon>Magnoliopsida</taxon>
        <taxon>Liliopsida</taxon>
        <taxon>Poales</taxon>
        <taxon>Poaceae</taxon>
        <taxon>BOP clade</taxon>
        <taxon>Oryzoideae</taxon>
        <taxon>Oryzeae</taxon>
        <taxon>Oryzinae</taxon>
        <taxon>Oryza</taxon>
    </lineage>
</organism>
<dbReference type="Gramene" id="OB04G17580.1">
    <property type="protein sequence ID" value="OB04G17580.1"/>
    <property type="gene ID" value="OB04G17580"/>
</dbReference>
<accession>J3LX83</accession>
<dbReference type="EnsemblPlants" id="OB04G17580.1">
    <property type="protein sequence ID" value="OB04G17580.1"/>
    <property type="gene ID" value="OB04G17580"/>
</dbReference>
<dbReference type="HOGENOM" id="CLU_2444386_0_0_1"/>
<reference evidence="1" key="1">
    <citation type="journal article" date="2013" name="Nat. Commun.">
        <title>Whole-genome sequencing of Oryza brachyantha reveals mechanisms underlying Oryza genome evolution.</title>
        <authorList>
            <person name="Chen J."/>
            <person name="Huang Q."/>
            <person name="Gao D."/>
            <person name="Wang J."/>
            <person name="Lang Y."/>
            <person name="Liu T."/>
            <person name="Li B."/>
            <person name="Bai Z."/>
            <person name="Luis Goicoechea J."/>
            <person name="Liang C."/>
            <person name="Chen C."/>
            <person name="Zhang W."/>
            <person name="Sun S."/>
            <person name="Liao Y."/>
            <person name="Zhang X."/>
            <person name="Yang L."/>
            <person name="Song C."/>
            <person name="Wang M."/>
            <person name="Shi J."/>
            <person name="Liu G."/>
            <person name="Liu J."/>
            <person name="Zhou H."/>
            <person name="Zhou W."/>
            <person name="Yu Q."/>
            <person name="An N."/>
            <person name="Chen Y."/>
            <person name="Cai Q."/>
            <person name="Wang B."/>
            <person name="Liu B."/>
            <person name="Min J."/>
            <person name="Huang Y."/>
            <person name="Wu H."/>
            <person name="Li Z."/>
            <person name="Zhang Y."/>
            <person name="Yin Y."/>
            <person name="Song W."/>
            <person name="Jiang J."/>
            <person name="Jackson S.A."/>
            <person name="Wing R.A."/>
            <person name="Wang J."/>
            <person name="Chen M."/>
        </authorList>
    </citation>
    <scope>NUCLEOTIDE SEQUENCE [LARGE SCALE GENOMIC DNA]</scope>
    <source>
        <strain evidence="1">cv. IRGC 101232</strain>
    </source>
</reference>
<evidence type="ECO:0000313" key="1">
    <source>
        <dbReference type="EnsemblPlants" id="OB04G17580.1"/>
    </source>
</evidence>
<dbReference type="AlphaFoldDB" id="J3LX83"/>
<reference evidence="1" key="2">
    <citation type="submission" date="2013-04" db="UniProtKB">
        <authorList>
            <consortium name="EnsemblPlants"/>
        </authorList>
    </citation>
    <scope>IDENTIFICATION</scope>
</reference>